<dbReference type="InterPro" id="IPR019885">
    <property type="entry name" value="Tscrpt_reg_HTH_AsnC-type_CS"/>
</dbReference>
<accession>A0A1I4I4N3</accession>
<reference evidence="6" key="1">
    <citation type="submission" date="2016-10" db="EMBL/GenBank/DDBJ databases">
        <authorList>
            <person name="Varghese N."/>
            <person name="Submissions S."/>
        </authorList>
    </citation>
    <scope>NUCLEOTIDE SEQUENCE [LARGE SCALE GENOMIC DNA]</scope>
    <source>
        <strain evidence="6">DSM 13327</strain>
    </source>
</reference>
<feature type="domain" description="HTH asnC-type" evidence="4">
    <location>
        <begin position="2"/>
        <end position="63"/>
    </location>
</feature>
<dbReference type="Pfam" id="PF13404">
    <property type="entry name" value="HTH_AsnC-type"/>
    <property type="match status" value="1"/>
</dbReference>
<dbReference type="GO" id="GO:0043565">
    <property type="term" value="F:sequence-specific DNA binding"/>
    <property type="evidence" value="ECO:0007669"/>
    <property type="project" value="InterPro"/>
</dbReference>
<dbReference type="PANTHER" id="PTHR30154">
    <property type="entry name" value="LEUCINE-RESPONSIVE REGULATORY PROTEIN"/>
    <property type="match status" value="1"/>
</dbReference>
<dbReference type="PANTHER" id="PTHR30154:SF53">
    <property type="entry name" value="HTH-TYPE TRANSCRIPTIONAL REGULATOR LRPC"/>
    <property type="match status" value="1"/>
</dbReference>
<dbReference type="InterPro" id="IPR011008">
    <property type="entry name" value="Dimeric_a/b-barrel"/>
</dbReference>
<keyword evidence="6" id="KW-1185">Reference proteome</keyword>
<dbReference type="GO" id="GO:0005829">
    <property type="term" value="C:cytosol"/>
    <property type="evidence" value="ECO:0007669"/>
    <property type="project" value="TreeGrafter"/>
</dbReference>
<dbReference type="InterPro" id="IPR019887">
    <property type="entry name" value="Tscrpt_reg_AsnC/Lrp_C"/>
</dbReference>
<dbReference type="SUPFAM" id="SSF46785">
    <property type="entry name" value="Winged helix' DNA-binding domain"/>
    <property type="match status" value="1"/>
</dbReference>
<dbReference type="PROSITE" id="PS00519">
    <property type="entry name" value="HTH_ASNC_1"/>
    <property type="match status" value="1"/>
</dbReference>
<keyword evidence="1" id="KW-0805">Transcription regulation</keyword>
<evidence type="ECO:0000313" key="5">
    <source>
        <dbReference type="EMBL" id="SFL48801.1"/>
    </source>
</evidence>
<keyword evidence="2" id="KW-0238">DNA-binding</keyword>
<evidence type="ECO:0000256" key="3">
    <source>
        <dbReference type="ARBA" id="ARBA00023163"/>
    </source>
</evidence>
<dbReference type="PRINTS" id="PR00033">
    <property type="entry name" value="HTHASNC"/>
</dbReference>
<evidence type="ECO:0000313" key="6">
    <source>
        <dbReference type="Proteomes" id="UP000199520"/>
    </source>
</evidence>
<protein>
    <submittedName>
        <fullName evidence="5">Lrp/AsnC family transcriptional regulator, leucine-responsive regulatory protein</fullName>
    </submittedName>
</protein>
<evidence type="ECO:0000256" key="1">
    <source>
        <dbReference type="ARBA" id="ARBA00023015"/>
    </source>
</evidence>
<dbReference type="SMART" id="SM00344">
    <property type="entry name" value="HTH_ASNC"/>
    <property type="match status" value="1"/>
</dbReference>
<dbReference type="STRING" id="1123291.SAMN04490355_100687"/>
<dbReference type="RefSeq" id="WP_090933401.1">
    <property type="nucleotide sequence ID" value="NZ_FOTS01000006.1"/>
</dbReference>
<dbReference type="InterPro" id="IPR019888">
    <property type="entry name" value="Tscrpt_reg_AsnC-like"/>
</dbReference>
<dbReference type="OrthoDB" id="34294at2"/>
<proteinExistence type="predicted"/>
<dbReference type="AlphaFoldDB" id="A0A1I4I4N3"/>
<dbReference type="EMBL" id="FOTS01000006">
    <property type="protein sequence ID" value="SFL48801.1"/>
    <property type="molecule type" value="Genomic_DNA"/>
</dbReference>
<dbReference type="Gene3D" id="1.10.10.10">
    <property type="entry name" value="Winged helix-like DNA-binding domain superfamily/Winged helix DNA-binding domain"/>
    <property type="match status" value="1"/>
</dbReference>
<dbReference type="Proteomes" id="UP000199520">
    <property type="component" value="Unassembled WGS sequence"/>
</dbReference>
<dbReference type="SUPFAM" id="SSF54909">
    <property type="entry name" value="Dimeric alpha+beta barrel"/>
    <property type="match status" value="1"/>
</dbReference>
<dbReference type="InterPro" id="IPR000485">
    <property type="entry name" value="AsnC-type_HTH_dom"/>
</dbReference>
<organism evidence="5 6">
    <name type="scientific">Pelosinus propionicus DSM 13327</name>
    <dbReference type="NCBI Taxonomy" id="1123291"/>
    <lineage>
        <taxon>Bacteria</taxon>
        <taxon>Bacillati</taxon>
        <taxon>Bacillota</taxon>
        <taxon>Negativicutes</taxon>
        <taxon>Selenomonadales</taxon>
        <taxon>Sporomusaceae</taxon>
        <taxon>Pelosinus</taxon>
    </lineage>
</organism>
<dbReference type="PROSITE" id="PS50956">
    <property type="entry name" value="HTH_ASNC_2"/>
    <property type="match status" value="1"/>
</dbReference>
<dbReference type="InterPro" id="IPR036390">
    <property type="entry name" value="WH_DNA-bd_sf"/>
</dbReference>
<dbReference type="Gene3D" id="3.30.70.920">
    <property type="match status" value="1"/>
</dbReference>
<sequence>MVDKLDLKVVEQLMERARTTWAELGLILGLSAPAAAERVHKLEERGIIRGYCAIVDPEAIGYGLAAYIAVYLEKPEHRQGFLEFVQNTREVQECHHIAGDEDYMLKVRCKGTRDLERIVSEKIKSIPGVAKTRTTVILSTEKETPILPIERVEEIK</sequence>
<name>A0A1I4I4N3_9FIRM</name>
<dbReference type="InterPro" id="IPR036388">
    <property type="entry name" value="WH-like_DNA-bd_sf"/>
</dbReference>
<evidence type="ECO:0000259" key="4">
    <source>
        <dbReference type="PROSITE" id="PS50956"/>
    </source>
</evidence>
<dbReference type="Pfam" id="PF01037">
    <property type="entry name" value="AsnC_trans_reg"/>
    <property type="match status" value="1"/>
</dbReference>
<gene>
    <name evidence="5" type="ORF">SAMN04490355_100687</name>
</gene>
<keyword evidence="3" id="KW-0804">Transcription</keyword>
<dbReference type="GO" id="GO:0043200">
    <property type="term" value="P:response to amino acid"/>
    <property type="evidence" value="ECO:0007669"/>
    <property type="project" value="TreeGrafter"/>
</dbReference>
<evidence type="ECO:0000256" key="2">
    <source>
        <dbReference type="ARBA" id="ARBA00023125"/>
    </source>
</evidence>